<dbReference type="InterPro" id="IPR010158">
    <property type="entry name" value="Amidase_Cbmase"/>
</dbReference>
<dbReference type="Pfam" id="PF07687">
    <property type="entry name" value="M20_dimer"/>
    <property type="match status" value="1"/>
</dbReference>
<sequence>MFIDKSLKGEKWFLDAFSQINHYGLTDEGMNRLAYSDVDEHAHHALAEFAQSQGLSVRWDLMGNLYCKRRGRNWTAPRIATGSHLDTVPNGGQYDGVAGVLASLYALLQFKDFELEHDLELIVFRAEESSRFGFACMGSKNMTGQADYLKWKSNSDNKGMNVFDAMRALQYPAKRISDSALNPSKYHAFIELHIEQGRVLETLGAQIGIVEGIAAPSRYRVDVTGHSDHSGATPMGMRQDAVVASAKIIAKISELACAEASYGSVGTVGRMQIAPNAINVIAGDVEFYVDIRGVDVASIERIINGFKDYALTVSETEKVRIEISELSHDRPVVLSTELASITELCAINADLNFIRMNSGAGHDAMYMSQVMPAAMIFVPSKNGISHHKEEHTELSDIATAANLLVDMIRMIDERDRRFKFEL</sequence>
<dbReference type="InterPro" id="IPR011650">
    <property type="entry name" value="Peptidase_M20_dimer"/>
</dbReference>
<feature type="domain" description="Peptidase M20 dimerisation" evidence="3">
    <location>
        <begin position="219"/>
        <end position="310"/>
    </location>
</feature>
<dbReference type="Pfam" id="PF01546">
    <property type="entry name" value="Peptidase_M20"/>
    <property type="match status" value="1"/>
</dbReference>
<evidence type="ECO:0000256" key="1">
    <source>
        <dbReference type="ARBA" id="ARBA00006153"/>
    </source>
</evidence>
<dbReference type="SUPFAM" id="SSF53187">
    <property type="entry name" value="Zn-dependent exopeptidases"/>
    <property type="match status" value="1"/>
</dbReference>
<dbReference type="NCBIfam" id="NF006771">
    <property type="entry name" value="PRK09290.1-5"/>
    <property type="match status" value="1"/>
</dbReference>
<dbReference type="PANTHER" id="PTHR32494:SF5">
    <property type="entry name" value="ALLANTOATE AMIDOHYDROLASE"/>
    <property type="match status" value="1"/>
</dbReference>
<dbReference type="EMBL" id="JANEYT010000043">
    <property type="protein sequence ID" value="MCQ1059684.1"/>
    <property type="molecule type" value="Genomic_DNA"/>
</dbReference>
<keyword evidence="5" id="KW-1185">Reference proteome</keyword>
<dbReference type="Proteomes" id="UP001524460">
    <property type="component" value="Unassembled WGS sequence"/>
</dbReference>
<keyword evidence="2" id="KW-0378">Hydrolase</keyword>
<dbReference type="InterPro" id="IPR036264">
    <property type="entry name" value="Bact_exopeptidase_dim_dom"/>
</dbReference>
<dbReference type="RefSeq" id="WP_255043776.1">
    <property type="nucleotide sequence ID" value="NZ_JANEYT010000043.1"/>
</dbReference>
<name>A0ABT1N771_9GAMM</name>
<evidence type="ECO:0000256" key="2">
    <source>
        <dbReference type="ARBA" id="ARBA00022801"/>
    </source>
</evidence>
<comment type="caution">
    <text evidence="4">The sequence shown here is derived from an EMBL/GenBank/DDBJ whole genome shotgun (WGS) entry which is preliminary data.</text>
</comment>
<accession>A0ABT1N771</accession>
<protein>
    <submittedName>
        <fullName evidence="4">M20 family metallo-hydrolase</fullName>
    </submittedName>
</protein>
<evidence type="ECO:0000313" key="4">
    <source>
        <dbReference type="EMBL" id="MCQ1059684.1"/>
    </source>
</evidence>
<dbReference type="Gene3D" id="3.40.630.10">
    <property type="entry name" value="Zn peptidases"/>
    <property type="match status" value="1"/>
</dbReference>
<comment type="similarity">
    <text evidence="1">Belongs to the peptidase M20 family.</text>
</comment>
<dbReference type="CDD" id="cd03884">
    <property type="entry name" value="M20_bAS"/>
    <property type="match status" value="1"/>
</dbReference>
<dbReference type="PIRSF" id="PIRSF001235">
    <property type="entry name" value="Amidase_carbamoylase"/>
    <property type="match status" value="1"/>
</dbReference>
<organism evidence="4 5">
    <name type="scientific">Photobacterium pectinilyticum</name>
    <dbReference type="NCBI Taxonomy" id="2906793"/>
    <lineage>
        <taxon>Bacteria</taxon>
        <taxon>Pseudomonadati</taxon>
        <taxon>Pseudomonadota</taxon>
        <taxon>Gammaproteobacteria</taxon>
        <taxon>Vibrionales</taxon>
        <taxon>Vibrionaceae</taxon>
        <taxon>Photobacterium</taxon>
    </lineage>
</organism>
<evidence type="ECO:0000313" key="5">
    <source>
        <dbReference type="Proteomes" id="UP001524460"/>
    </source>
</evidence>
<dbReference type="PANTHER" id="PTHR32494">
    <property type="entry name" value="ALLANTOATE DEIMINASE-RELATED"/>
    <property type="match status" value="1"/>
</dbReference>
<gene>
    <name evidence="4" type="ORF">NHN17_16675</name>
</gene>
<dbReference type="InterPro" id="IPR002933">
    <property type="entry name" value="Peptidase_M20"/>
</dbReference>
<proteinExistence type="inferred from homology"/>
<evidence type="ECO:0000259" key="3">
    <source>
        <dbReference type="Pfam" id="PF07687"/>
    </source>
</evidence>
<dbReference type="Gene3D" id="3.30.70.360">
    <property type="match status" value="1"/>
</dbReference>
<dbReference type="SUPFAM" id="SSF55031">
    <property type="entry name" value="Bacterial exopeptidase dimerisation domain"/>
    <property type="match status" value="1"/>
</dbReference>
<dbReference type="NCBIfam" id="TIGR01879">
    <property type="entry name" value="hydantase"/>
    <property type="match status" value="1"/>
</dbReference>
<reference evidence="4 5" key="1">
    <citation type="submission" date="2022-07" db="EMBL/GenBank/DDBJ databases">
        <title>Photobacterium pectinilyticum sp. nov., a marine bacterium isolated from surface seawater of Qingdao offshore.</title>
        <authorList>
            <person name="Wang X."/>
        </authorList>
    </citation>
    <scope>NUCLEOTIDE SEQUENCE [LARGE SCALE GENOMIC DNA]</scope>
    <source>
        <strain evidence="4 5">ZSDE20</strain>
    </source>
</reference>